<dbReference type="AlphaFoldDB" id="A0A379F2I1"/>
<dbReference type="GeneID" id="78571148"/>
<accession>A0A379F2I1</accession>
<evidence type="ECO:0000313" key="2">
    <source>
        <dbReference type="Proteomes" id="UP000254235"/>
    </source>
</evidence>
<name>A0A379F2I1_9BACT</name>
<proteinExistence type="predicted"/>
<organism evidence="1 2">
    <name type="scientific">Prevotella pallens</name>
    <dbReference type="NCBI Taxonomy" id="60133"/>
    <lineage>
        <taxon>Bacteria</taxon>
        <taxon>Pseudomonadati</taxon>
        <taxon>Bacteroidota</taxon>
        <taxon>Bacteroidia</taxon>
        <taxon>Bacteroidales</taxon>
        <taxon>Prevotellaceae</taxon>
        <taxon>Prevotella</taxon>
    </lineage>
</organism>
<dbReference type="RefSeq" id="WP_115083525.1">
    <property type="nucleotide sequence ID" value="NZ_JABZTW010000001.1"/>
</dbReference>
<protein>
    <submittedName>
        <fullName evidence="1">Uncharacterized protein</fullName>
    </submittedName>
</protein>
<evidence type="ECO:0000313" key="1">
    <source>
        <dbReference type="EMBL" id="SUC12847.1"/>
    </source>
</evidence>
<dbReference type="EMBL" id="UGTP01000001">
    <property type="protein sequence ID" value="SUC12847.1"/>
    <property type="molecule type" value="Genomic_DNA"/>
</dbReference>
<gene>
    <name evidence="1" type="ORF">NCTC13043_01464</name>
</gene>
<reference evidence="1 2" key="1">
    <citation type="submission" date="2018-06" db="EMBL/GenBank/DDBJ databases">
        <authorList>
            <consortium name="Pathogen Informatics"/>
            <person name="Doyle S."/>
        </authorList>
    </citation>
    <scope>NUCLEOTIDE SEQUENCE [LARGE SCALE GENOMIC DNA]</scope>
    <source>
        <strain evidence="1 2">NCTC13043</strain>
    </source>
</reference>
<dbReference type="Proteomes" id="UP000254235">
    <property type="component" value="Unassembled WGS sequence"/>
</dbReference>
<sequence>MEELLVFSDNKTGEKVGMYYNAWLFIIRCILVKYVHKTTEEADEILKKHYYKKPADFDDVICISHETEYHWAMLGAYGEQYWLKGMSAEVPIDYNEWYDNCIKDNHLLSLFEWF</sequence>
<dbReference type="OrthoDB" id="6624543at2"/>